<evidence type="ECO:0000313" key="3">
    <source>
        <dbReference type="Proteomes" id="UP000222168"/>
    </source>
</evidence>
<reference evidence="2 3" key="1">
    <citation type="journal article" date="2017" name="Nat. Microbiol.">
        <title>Natural product diversity associated with the nematode symbionts Photorhabdus and Xenorhabdus.</title>
        <authorList>
            <person name="Tobias N.J."/>
            <person name="Wolff H."/>
            <person name="Djahanschiri B."/>
            <person name="Grundmann F."/>
            <person name="Kronenwerth M."/>
            <person name="Shi Y.M."/>
            <person name="Simonyi S."/>
            <person name="Grun P."/>
            <person name="Shapiro-Ilan D."/>
            <person name="Pidot S.J."/>
            <person name="Stinear T.P."/>
            <person name="Ebersberger I."/>
            <person name="Bode H.B."/>
        </authorList>
    </citation>
    <scope>NUCLEOTIDE SEQUENCE [LARGE SCALE GENOMIC DNA]</scope>
    <source>
        <strain evidence="2 3">DSM 22670</strain>
    </source>
</reference>
<accession>A0A2D0KIG1</accession>
<organism evidence="2 3">
    <name type="scientific">Xenorhabdus ishibashii</name>
    <dbReference type="NCBI Taxonomy" id="1034471"/>
    <lineage>
        <taxon>Bacteria</taxon>
        <taxon>Pseudomonadati</taxon>
        <taxon>Pseudomonadota</taxon>
        <taxon>Gammaproteobacteria</taxon>
        <taxon>Enterobacterales</taxon>
        <taxon>Morganellaceae</taxon>
        <taxon>Xenorhabdus</taxon>
    </lineage>
</organism>
<gene>
    <name evidence="2" type="ORF">Xish_02464</name>
</gene>
<name>A0A2D0KIG1_9GAMM</name>
<comment type="caution">
    <text evidence="2">The sequence shown here is derived from an EMBL/GenBank/DDBJ whole genome shotgun (WGS) entry which is preliminary data.</text>
</comment>
<evidence type="ECO:0000256" key="1">
    <source>
        <dbReference type="SAM" id="MobiDB-lite"/>
    </source>
</evidence>
<feature type="region of interest" description="Disordered" evidence="1">
    <location>
        <begin position="1"/>
        <end position="48"/>
    </location>
</feature>
<protein>
    <submittedName>
        <fullName evidence="2">Replication protein</fullName>
    </submittedName>
</protein>
<keyword evidence="3" id="KW-1185">Reference proteome</keyword>
<evidence type="ECO:0000313" key="2">
    <source>
        <dbReference type="EMBL" id="PHM63230.1"/>
    </source>
</evidence>
<dbReference type="EMBL" id="NJAK01000001">
    <property type="protein sequence ID" value="PHM63230.1"/>
    <property type="molecule type" value="Genomic_DNA"/>
</dbReference>
<dbReference type="Proteomes" id="UP000222168">
    <property type="component" value="Unassembled WGS sequence"/>
</dbReference>
<proteinExistence type="predicted"/>
<dbReference type="RefSeq" id="WP_099118090.1">
    <property type="nucleotide sequence ID" value="NZ_NJAK01000001.1"/>
</dbReference>
<dbReference type="AlphaFoldDB" id="A0A2D0KIG1"/>
<dbReference type="OrthoDB" id="5675294at2"/>
<sequence length="89" mass="10062">MEQVGAHNPARHEQEYISNNKLLDDRPRKSKSSGRVNPDAAVSSPKGDKWGAAENLIATEWIFQKVRISVLQNIYRQKGECYGMVSTLF</sequence>